<dbReference type="PRINTS" id="PR01657">
    <property type="entry name" value="MCMFAMILY"/>
</dbReference>
<feature type="domain" description="AAA+ ATPase" evidence="4">
    <location>
        <begin position="209"/>
        <end position="389"/>
    </location>
</feature>
<comment type="caution">
    <text evidence="5">The sequence shown here is derived from an EMBL/GenBank/DDBJ whole genome shotgun (WGS) entry which is preliminary data.</text>
</comment>
<dbReference type="PANTHER" id="PTHR32039">
    <property type="entry name" value="MAGNESIUM-CHELATASE SUBUNIT CHLI"/>
    <property type="match status" value="1"/>
</dbReference>
<dbReference type="RefSeq" id="WP_045808677.1">
    <property type="nucleotide sequence ID" value="NZ_LANX01000001.1"/>
</dbReference>
<dbReference type="STRING" id="1359163.NLO413_0200"/>
<dbReference type="OrthoDB" id="9813147at2"/>
<dbReference type="InterPro" id="IPR045006">
    <property type="entry name" value="CHLI-like"/>
</dbReference>
<comment type="similarity">
    <text evidence="1">Belongs to the Mg-chelatase subunits D/I family. ComM subfamily.</text>
</comment>
<dbReference type="Gene3D" id="3.40.50.300">
    <property type="entry name" value="P-loop containing nucleotide triphosphate hydrolases"/>
    <property type="match status" value="1"/>
</dbReference>
<dbReference type="SMART" id="SM00382">
    <property type="entry name" value="AAA"/>
    <property type="match status" value="1"/>
</dbReference>
<dbReference type="AlphaFoldDB" id="A0A0F3NLC2"/>
<sequence>MTINIHTIAFHGIQTLNVVVQIHLAKGIPAFNIVGLPDKAIAESKERIRASLTSINLVLPIHRITVNLSPANLFKEGSHYDLPIVIGLLTIMNVIPKVNNLSSYIILGEISLDGSIISVPGVLPSAISAYKQKKGIICPYDNGPEAALINNITILPVKHLISLINHFNHNEKIPPPTKKSITNNTSIMNMKDVKGQLIAKRAIEIAAAGGHNLLMIGPPGTGKSMLAKRLLSILPDLNDDELIDISVIASIYQKCSKLLTSRPFREPHSSSSLAAMIGGGRNAYPGEVTLAHNGVLFLDELPEFSRYVLDALRQPLENKNILIPRLKSHVTYPANFQLVAAMNPCRCGYFDNPNHYCPRIPKCAIEYQSKISGPIMSRIDIHIAVPNINIFSHECHNNSEDSQSIKKRVINARKIQENRYANLSLKCNALLSENDIEKFFLLNKNALKLLKNAIHNFHLSIREYTKIFKVARTIADLASKDIIEEDHIAEALTYLNKNCQK</sequence>
<dbReference type="Gene3D" id="3.30.230.10">
    <property type="match status" value="1"/>
</dbReference>
<evidence type="ECO:0000256" key="1">
    <source>
        <dbReference type="ARBA" id="ARBA00006354"/>
    </source>
</evidence>
<keyword evidence="6" id="KW-1185">Reference proteome</keyword>
<dbReference type="InterPro" id="IPR025158">
    <property type="entry name" value="Mg_chelat-rel_C"/>
</dbReference>
<dbReference type="PATRIC" id="fig|1359163.3.peg.194"/>
<evidence type="ECO:0000256" key="2">
    <source>
        <dbReference type="ARBA" id="ARBA00022741"/>
    </source>
</evidence>
<dbReference type="InterPro" id="IPR004482">
    <property type="entry name" value="Mg_chelat-rel"/>
</dbReference>
<keyword evidence="2" id="KW-0547">Nucleotide-binding</keyword>
<protein>
    <submittedName>
        <fullName evidence="5">Sigma-54 interaction domain protein</fullName>
    </submittedName>
</protein>
<dbReference type="NCBIfam" id="TIGR00368">
    <property type="entry name" value="YifB family Mg chelatase-like AAA ATPase"/>
    <property type="match status" value="1"/>
</dbReference>
<dbReference type="EMBL" id="LANX01000001">
    <property type="protein sequence ID" value="KJV68835.1"/>
    <property type="molecule type" value="Genomic_DNA"/>
</dbReference>
<dbReference type="GO" id="GO:0003677">
    <property type="term" value="F:DNA binding"/>
    <property type="evidence" value="ECO:0007669"/>
    <property type="project" value="InterPro"/>
</dbReference>
<dbReference type="SUPFAM" id="SSF52540">
    <property type="entry name" value="P-loop containing nucleoside triphosphate hydrolases"/>
    <property type="match status" value="1"/>
</dbReference>
<organism evidence="5 6">
    <name type="scientific">Candidatus Neoehrlichia procyonis str. RAC413</name>
    <dbReference type="NCBI Taxonomy" id="1359163"/>
    <lineage>
        <taxon>Bacteria</taxon>
        <taxon>Pseudomonadati</taxon>
        <taxon>Pseudomonadota</taxon>
        <taxon>Alphaproteobacteria</taxon>
        <taxon>Rickettsiales</taxon>
        <taxon>Anaplasmataceae</taxon>
        <taxon>Candidatus Neoehrlichia</taxon>
    </lineage>
</organism>
<dbReference type="Pfam" id="PF01078">
    <property type="entry name" value="Mg_chelatase"/>
    <property type="match status" value="1"/>
</dbReference>
<reference evidence="5 6" key="1">
    <citation type="submission" date="2015-02" db="EMBL/GenBank/DDBJ databases">
        <title>Genome Sequencing of Rickettsiales.</title>
        <authorList>
            <person name="Daugherty S.C."/>
            <person name="Su Q."/>
            <person name="Abolude K."/>
            <person name="Beier-Sexton M."/>
            <person name="Carlyon J.A."/>
            <person name="Carter R."/>
            <person name="Day N.P."/>
            <person name="Dumler S.J."/>
            <person name="Dyachenko V."/>
            <person name="Godinez A."/>
            <person name="Kurtti T.J."/>
            <person name="Lichay M."/>
            <person name="Mullins K.E."/>
            <person name="Ott S."/>
            <person name="Pappas-Brown V."/>
            <person name="Paris D.H."/>
            <person name="Patel P."/>
            <person name="Richards A.L."/>
            <person name="Sadzewicz L."/>
            <person name="Sears K."/>
            <person name="Seidman D."/>
            <person name="Sengamalay N."/>
            <person name="Stenos J."/>
            <person name="Tallon L.J."/>
            <person name="Vincent G."/>
            <person name="Fraser C.M."/>
            <person name="Munderloh U."/>
            <person name="Dunning-Hotopp J.C."/>
        </authorList>
    </citation>
    <scope>NUCLEOTIDE SEQUENCE [LARGE SCALE GENOMIC DNA]</scope>
    <source>
        <strain evidence="5 6">RAC413</strain>
    </source>
</reference>
<dbReference type="Proteomes" id="UP000033562">
    <property type="component" value="Unassembled WGS sequence"/>
</dbReference>
<dbReference type="InterPro" id="IPR027417">
    <property type="entry name" value="P-loop_NTPase"/>
</dbReference>
<dbReference type="InterPro" id="IPR020568">
    <property type="entry name" value="Ribosomal_Su5_D2-typ_SF"/>
</dbReference>
<evidence type="ECO:0000313" key="6">
    <source>
        <dbReference type="Proteomes" id="UP000033562"/>
    </source>
</evidence>
<dbReference type="InterPro" id="IPR000523">
    <property type="entry name" value="Mg_chelatse_chII-like_cat_dom"/>
</dbReference>
<dbReference type="Pfam" id="PF13335">
    <property type="entry name" value="Mg_chelatase_C"/>
    <property type="match status" value="1"/>
</dbReference>
<evidence type="ECO:0000256" key="3">
    <source>
        <dbReference type="ARBA" id="ARBA00022840"/>
    </source>
</evidence>
<keyword evidence="3" id="KW-0067">ATP-binding</keyword>
<dbReference type="GO" id="GO:0005524">
    <property type="term" value="F:ATP binding"/>
    <property type="evidence" value="ECO:0007669"/>
    <property type="project" value="UniProtKB-KW"/>
</dbReference>
<gene>
    <name evidence="5" type="ORF">NLO413_0200</name>
</gene>
<dbReference type="SUPFAM" id="SSF54211">
    <property type="entry name" value="Ribosomal protein S5 domain 2-like"/>
    <property type="match status" value="1"/>
</dbReference>
<dbReference type="InterPro" id="IPR003593">
    <property type="entry name" value="AAA+_ATPase"/>
</dbReference>
<evidence type="ECO:0000313" key="5">
    <source>
        <dbReference type="EMBL" id="KJV68835.1"/>
    </source>
</evidence>
<evidence type="ECO:0000259" key="4">
    <source>
        <dbReference type="SMART" id="SM00382"/>
    </source>
</evidence>
<name>A0A0F3NLC2_9RICK</name>
<dbReference type="InterPro" id="IPR001208">
    <property type="entry name" value="MCM_dom"/>
</dbReference>
<dbReference type="PANTHER" id="PTHR32039:SF7">
    <property type="entry name" value="COMPETENCE PROTEIN COMM"/>
    <property type="match status" value="1"/>
</dbReference>
<dbReference type="InterPro" id="IPR014721">
    <property type="entry name" value="Ribsml_uS5_D2-typ_fold_subgr"/>
</dbReference>
<proteinExistence type="inferred from homology"/>
<dbReference type="Pfam" id="PF13541">
    <property type="entry name" value="ChlI"/>
    <property type="match status" value="1"/>
</dbReference>
<accession>A0A0F3NLC2</accession>